<keyword evidence="3" id="KW-1185">Reference proteome</keyword>
<dbReference type="EMBL" id="JAGPYM010000006">
    <property type="protein sequence ID" value="KAH6893540.1"/>
    <property type="molecule type" value="Genomic_DNA"/>
</dbReference>
<dbReference type="Pfam" id="PF11951">
    <property type="entry name" value="Fungal_trans_2"/>
    <property type="match status" value="1"/>
</dbReference>
<dbReference type="Proteomes" id="UP000777438">
    <property type="component" value="Unassembled WGS sequence"/>
</dbReference>
<proteinExistence type="predicted"/>
<sequence length="466" mass="51691">MPQFKFVAVEGGDRKPSTLTRSIRSHAIRAGLQKNTSSSRRAKAAVQSLCSTKFRGELMFHLEPREGLERLNDMSTPSVPNMFAEVLRLPLIGIETTANLPVLTKFDLNLATVDRAKSWFPYAMRSAPMMHSTLAMTAALWRTEYPALQHSIQLEGIRQKGEAMREISARLAHAGSVRSDDETDLLLSTMSTLVTVEVCDGDFEAAATHLRGVHNLLSSRGSLDRLKDKFIVCKSINLADIQVAAALGHRLVFPLLHADNVHIPASISEHARQSPFDHLITDDGPYHHGRIFAQLRRLLLARQSSMVPLEALRALFNVVDDSILRHLYQDCIGLSDASRRSRTLVLAAHVFMYVTLRQVPPKSPLVRRMCTRLQNTVGSSPTAREIWTDNGTALLWIAFVGLLGTGEGAETCLEGQWFLKLFQSTVQGYPQDFARGNGGVRGILSTFLWDELYCAPLLAGLKECIP</sequence>
<gene>
    <name evidence="2" type="ORF">B0T10DRAFT_457640</name>
</gene>
<dbReference type="AlphaFoldDB" id="A0A9P8WC03"/>
<reference evidence="2 3" key="1">
    <citation type="journal article" date="2021" name="Nat. Commun.">
        <title>Genetic determinants of endophytism in the Arabidopsis root mycobiome.</title>
        <authorList>
            <person name="Mesny F."/>
            <person name="Miyauchi S."/>
            <person name="Thiergart T."/>
            <person name="Pickel B."/>
            <person name="Atanasova L."/>
            <person name="Karlsson M."/>
            <person name="Huettel B."/>
            <person name="Barry K.W."/>
            <person name="Haridas S."/>
            <person name="Chen C."/>
            <person name="Bauer D."/>
            <person name="Andreopoulos W."/>
            <person name="Pangilinan J."/>
            <person name="LaButti K."/>
            <person name="Riley R."/>
            <person name="Lipzen A."/>
            <person name="Clum A."/>
            <person name="Drula E."/>
            <person name="Henrissat B."/>
            <person name="Kohler A."/>
            <person name="Grigoriev I.V."/>
            <person name="Martin F.M."/>
            <person name="Hacquard S."/>
        </authorList>
    </citation>
    <scope>NUCLEOTIDE SEQUENCE [LARGE SCALE GENOMIC DNA]</scope>
    <source>
        <strain evidence="2 3">MPI-CAGE-CH-0241</strain>
    </source>
</reference>
<dbReference type="OrthoDB" id="4158087at2759"/>
<accession>A0A9P8WC03</accession>
<evidence type="ECO:0000313" key="2">
    <source>
        <dbReference type="EMBL" id="KAH6893540.1"/>
    </source>
</evidence>
<dbReference type="InterPro" id="IPR021858">
    <property type="entry name" value="Fun_TF"/>
</dbReference>
<evidence type="ECO:0000256" key="1">
    <source>
        <dbReference type="ARBA" id="ARBA00023242"/>
    </source>
</evidence>
<organism evidence="2 3">
    <name type="scientific">Thelonectria olida</name>
    <dbReference type="NCBI Taxonomy" id="1576542"/>
    <lineage>
        <taxon>Eukaryota</taxon>
        <taxon>Fungi</taxon>
        <taxon>Dikarya</taxon>
        <taxon>Ascomycota</taxon>
        <taxon>Pezizomycotina</taxon>
        <taxon>Sordariomycetes</taxon>
        <taxon>Hypocreomycetidae</taxon>
        <taxon>Hypocreales</taxon>
        <taxon>Nectriaceae</taxon>
        <taxon>Thelonectria</taxon>
    </lineage>
</organism>
<name>A0A9P8WC03_9HYPO</name>
<dbReference type="PANTHER" id="PTHR37540:SF5">
    <property type="entry name" value="TRANSCRIPTION FACTOR DOMAIN-CONTAINING PROTEIN"/>
    <property type="match status" value="1"/>
</dbReference>
<protein>
    <submittedName>
        <fullName evidence="2">Uncharacterized protein</fullName>
    </submittedName>
</protein>
<evidence type="ECO:0000313" key="3">
    <source>
        <dbReference type="Proteomes" id="UP000777438"/>
    </source>
</evidence>
<comment type="caution">
    <text evidence="2">The sequence shown here is derived from an EMBL/GenBank/DDBJ whole genome shotgun (WGS) entry which is preliminary data.</text>
</comment>
<keyword evidence="1" id="KW-0539">Nucleus</keyword>
<dbReference type="PANTHER" id="PTHR37540">
    <property type="entry name" value="TRANSCRIPTION FACTOR (ACR-2), PUTATIVE-RELATED-RELATED"/>
    <property type="match status" value="1"/>
</dbReference>